<evidence type="ECO:0000313" key="3">
    <source>
        <dbReference type="Proteomes" id="UP000184356"/>
    </source>
</evidence>
<gene>
    <name evidence="2" type="ORF">ASPSYDRAFT_75775</name>
</gene>
<evidence type="ECO:0000256" key="1">
    <source>
        <dbReference type="SAM" id="MobiDB-lite"/>
    </source>
</evidence>
<dbReference type="STRING" id="1036612.A0A1L9TQU5"/>
<reference evidence="3" key="1">
    <citation type="journal article" date="2017" name="Genome Biol.">
        <title>Comparative genomics reveals high biological diversity and specific adaptations in the industrially and medically important fungal genus Aspergillus.</title>
        <authorList>
            <person name="de Vries R.P."/>
            <person name="Riley R."/>
            <person name="Wiebenga A."/>
            <person name="Aguilar-Osorio G."/>
            <person name="Amillis S."/>
            <person name="Uchima C.A."/>
            <person name="Anderluh G."/>
            <person name="Asadollahi M."/>
            <person name="Askin M."/>
            <person name="Barry K."/>
            <person name="Battaglia E."/>
            <person name="Bayram O."/>
            <person name="Benocci T."/>
            <person name="Braus-Stromeyer S.A."/>
            <person name="Caldana C."/>
            <person name="Canovas D."/>
            <person name="Cerqueira G.C."/>
            <person name="Chen F."/>
            <person name="Chen W."/>
            <person name="Choi C."/>
            <person name="Clum A."/>
            <person name="Dos Santos R.A."/>
            <person name="Damasio A.R."/>
            <person name="Diallinas G."/>
            <person name="Emri T."/>
            <person name="Fekete E."/>
            <person name="Flipphi M."/>
            <person name="Freyberg S."/>
            <person name="Gallo A."/>
            <person name="Gournas C."/>
            <person name="Habgood R."/>
            <person name="Hainaut M."/>
            <person name="Harispe M.L."/>
            <person name="Henrissat B."/>
            <person name="Hilden K.S."/>
            <person name="Hope R."/>
            <person name="Hossain A."/>
            <person name="Karabika E."/>
            <person name="Karaffa L."/>
            <person name="Karanyi Z."/>
            <person name="Krasevec N."/>
            <person name="Kuo A."/>
            <person name="Kusch H."/>
            <person name="LaButti K."/>
            <person name="Lagendijk E.L."/>
            <person name="Lapidus A."/>
            <person name="Levasseur A."/>
            <person name="Lindquist E."/>
            <person name="Lipzen A."/>
            <person name="Logrieco A.F."/>
            <person name="MacCabe A."/>
            <person name="Maekelae M.R."/>
            <person name="Malavazi I."/>
            <person name="Melin P."/>
            <person name="Meyer V."/>
            <person name="Mielnichuk N."/>
            <person name="Miskei M."/>
            <person name="Molnar A.P."/>
            <person name="Mule G."/>
            <person name="Ngan C.Y."/>
            <person name="Orejas M."/>
            <person name="Orosz E."/>
            <person name="Ouedraogo J.P."/>
            <person name="Overkamp K.M."/>
            <person name="Park H.-S."/>
            <person name="Perrone G."/>
            <person name="Piumi F."/>
            <person name="Punt P.J."/>
            <person name="Ram A.F."/>
            <person name="Ramon A."/>
            <person name="Rauscher S."/>
            <person name="Record E."/>
            <person name="Riano-Pachon D.M."/>
            <person name="Robert V."/>
            <person name="Roehrig J."/>
            <person name="Ruller R."/>
            <person name="Salamov A."/>
            <person name="Salih N.S."/>
            <person name="Samson R.A."/>
            <person name="Sandor E."/>
            <person name="Sanguinetti M."/>
            <person name="Schuetze T."/>
            <person name="Sepcic K."/>
            <person name="Shelest E."/>
            <person name="Sherlock G."/>
            <person name="Sophianopoulou V."/>
            <person name="Squina F.M."/>
            <person name="Sun H."/>
            <person name="Susca A."/>
            <person name="Todd R.B."/>
            <person name="Tsang A."/>
            <person name="Unkles S.E."/>
            <person name="van de Wiele N."/>
            <person name="van Rossen-Uffink D."/>
            <person name="Oliveira J.V."/>
            <person name="Vesth T.C."/>
            <person name="Visser J."/>
            <person name="Yu J.-H."/>
            <person name="Zhou M."/>
            <person name="Andersen M.R."/>
            <person name="Archer D.B."/>
            <person name="Baker S.E."/>
            <person name="Benoit I."/>
            <person name="Brakhage A.A."/>
            <person name="Braus G.H."/>
            <person name="Fischer R."/>
            <person name="Frisvad J.C."/>
            <person name="Goldman G.H."/>
            <person name="Houbraken J."/>
            <person name="Oakley B."/>
            <person name="Pocsi I."/>
            <person name="Scazzocchio C."/>
            <person name="Seiboth B."/>
            <person name="vanKuyk P.A."/>
            <person name="Wortman J."/>
            <person name="Dyer P.S."/>
            <person name="Grigoriev I.V."/>
        </authorList>
    </citation>
    <scope>NUCLEOTIDE SEQUENCE [LARGE SCALE GENOMIC DNA]</scope>
    <source>
        <strain evidence="3">CBS 593.65</strain>
    </source>
</reference>
<dbReference type="PANTHER" id="PTHR32387">
    <property type="entry name" value="WU:FJ29H11"/>
    <property type="match status" value="1"/>
</dbReference>
<dbReference type="InterPro" id="IPR055530">
    <property type="entry name" value="DUF7104"/>
</dbReference>
<dbReference type="OrthoDB" id="1262810at2759"/>
<feature type="region of interest" description="Disordered" evidence="1">
    <location>
        <begin position="1934"/>
        <end position="1972"/>
    </location>
</feature>
<evidence type="ECO:0000313" key="2">
    <source>
        <dbReference type="EMBL" id="OJJ61748.1"/>
    </source>
</evidence>
<dbReference type="SUPFAM" id="SSF55874">
    <property type="entry name" value="ATPase domain of HSP90 chaperone/DNA topoisomerase II/histidine kinase"/>
    <property type="match status" value="1"/>
</dbReference>
<dbReference type="NCBIfam" id="NF047352">
    <property type="entry name" value="P_loop_sacsin"/>
    <property type="match status" value="1"/>
</dbReference>
<feature type="compositionally biased region" description="Acidic residues" evidence="1">
    <location>
        <begin position="1962"/>
        <end position="1972"/>
    </location>
</feature>
<sequence>MAEITRDRAREIISEIYSQSGGFLGDNEQERALSKVLAAPVLDAAAKACTTDTRFFYELIQNADDCTYKWANSQKEAPSLRFEFRPGRIIVESNEDGFEESHVRALCSAEKRTKIGQIGEKGIGFKSLFKVARKVQIQSGPFCFSLQHREGQNGLGMIAPINETHECLPETVRNRFTLFLINPEHYLDLGDKLLDFPFTMTAFLRNIKLVSVCHRGAFSAFSRASAHGKPIVKLSQLSRKVNRAEFFLFKKEITTLPYRESRPLRYSTEMTLAFPLSSESPPAVPFVHAYLPLAGAEKWLKFLVQSDFEVRDNREDLADSYFNECLLRELPQAFYAALETLSSMEQFEYSWPRFLPTDDIKHRQWAQFHESVKKDLKHLPIFKTVKGTLKSLEEVRYLLPEHLDSNGDPLFSDLEEYIYLSAKYSEYYGILKAFGLQPVSSHQLLHRLRCSLSGLGFGSASFGQGIKYGWYSRVASLVLSWMNSSLAKEVEVLRLVPVQQQLVFDATTTVELLKSPKETDIYFPHDICGNLIPDSGLDTVPVINAADGVQTQLFTRLGVKRASQSFAIQRIYALNDSTLRPGVSQSVQNLRYMFFAAPDGSVIDTERILALMRPSHNSTDVYFKTADLYGMSEIHRRVQLYNTTARRLPSLRVSFLHPNYTAGFEYDAAWTSWLEQTCSIRRVPRLETSDSPGQPSDILRHIVRCIPEHLIGVFIMHWDTYEKELANASQATLSYIRAAVVPTECGKMPLEKTFLGRPDMTEIWSDARLKDKFPFLSIPSMLPKDNRTNWEFLSLFGVTTTLTAEYLLESLSRLCQVSPREHAKGGFFKLYTVLADDPFPDFWNHASTRDLVYIPKLDGPDELVKIADCVWDGPEWYRKYDLAKFEDYSRNPKVKELFKKVLSKQAPGWQAALSELSRIKNIGVRNSNPPVDIYKYLATSSLTQRDWEVIRLRFTVNEYIYLPDEDTWCAPTECVWSGCVFENWQYSIRHIYSDLKEFFVHGLGVDTPDVNDCAYEIALVTLTDKPPRQISALIQELNGLSPTAKELEPLRLVRFLPVRQGGTDITYVSVDEPFLIADDERFTIDPKVPVLEMTTEEVCRLRTFIAAMNLESRYLSRHVIERTCPVDDAEESADLTHALRVKTKFLHRCTVHYGSTKEKTKQLFSGATVYTATGFRRSFSLEGGLAPEVSHEGRVHIEEAHGTLRIYVPIDPKQRAISYATELPRALVRLLKISDKGACEAFATVFRESVDILDDILTEKGIVQLPTAEPKGQALAIRTKNQVLSKIQRACSTSTSSCVKSTWDTTPIKLNVSKGYLAELNSSLSQPDSLADTDVEDLDITSPLFGYLFSKENRDLTAIDAAMELAAQSFEPGWMSLLLGRADIDNRVIIPPSAVEIAVRNEVRGHDVTKRLFEYMRLSGQVFVITERLLEAAAGNEGCGGQIMPILLEHAREEEPNATVITEDVLKAAVENTESGDALVSLLLGQQNASAAITEDVVIAAVENEDHGHNIIEQLLKCDSHIPVSPAVLAAGAGNMQQGLRITKLLLAHCQDNTLITEDVIISAIHNDIDGLGVLNHLKQHRGGFLNVTENILIAATESNYFDKIDDLFDLPEGFPVTTAVLEAAARSRKCDEEDLGYLLACSDADYQVAKATMLRATHNSEKVEYLVDNQSRLTEAILIAAAADVDWPLQRAMLDLVHAHDLRITEAVLVAASGNPGHGVTVVPLLLGCDKEIWISENVILAAVTNPGSYADEILQVLWDRQPDVRITEETIIAAASTDTSTIVRLIELINSSPKSAVQIEERLLESLSKNRTSGAKALQLLLDDQSTNKSPIPVTIQSLINAAGNSGCGCEVMSLLLDHGKRPVETQMPEEVLIAAAGNPLWGLEILTLLVDRGYTLRYSREVLNAAEENLWDGGEILAFLIRNMLPNDCDEGSTFSGDTEVPEDADFADDKGSSGSADGSEDYETADDE</sequence>
<dbReference type="InterPro" id="IPR036890">
    <property type="entry name" value="HATPase_C_sf"/>
</dbReference>
<accession>A0A1L9TQU5</accession>
<dbReference type="Gene3D" id="3.30.565.10">
    <property type="entry name" value="Histidine kinase-like ATPase, C-terminal domain"/>
    <property type="match status" value="1"/>
</dbReference>
<dbReference type="PANTHER" id="PTHR32387:SF0">
    <property type="entry name" value="PROTEIN NO VEIN"/>
    <property type="match status" value="1"/>
</dbReference>
<dbReference type="GeneID" id="63766901"/>
<dbReference type="RefSeq" id="XP_040705554.1">
    <property type="nucleotide sequence ID" value="XM_040850828.1"/>
</dbReference>
<dbReference type="InterPro" id="IPR052957">
    <property type="entry name" value="Auxin_embryo_med"/>
</dbReference>
<name>A0A1L9TQU5_9EURO</name>
<proteinExistence type="predicted"/>
<keyword evidence="3" id="KW-1185">Reference proteome</keyword>
<evidence type="ECO:0008006" key="4">
    <source>
        <dbReference type="Google" id="ProtNLM"/>
    </source>
</evidence>
<dbReference type="EMBL" id="KV878583">
    <property type="protein sequence ID" value="OJJ61748.1"/>
    <property type="molecule type" value="Genomic_DNA"/>
</dbReference>
<dbReference type="VEuPathDB" id="FungiDB:ASPSYDRAFT_75775"/>
<protein>
    <recommendedName>
        <fullName evidence="4">Protein NO VEIN C-terminal domain-containing protein</fullName>
    </recommendedName>
</protein>
<organism evidence="2 3">
    <name type="scientific">Aspergillus sydowii CBS 593.65</name>
    <dbReference type="NCBI Taxonomy" id="1036612"/>
    <lineage>
        <taxon>Eukaryota</taxon>
        <taxon>Fungi</taxon>
        <taxon>Dikarya</taxon>
        <taxon>Ascomycota</taxon>
        <taxon>Pezizomycotina</taxon>
        <taxon>Eurotiomycetes</taxon>
        <taxon>Eurotiomycetidae</taxon>
        <taxon>Eurotiales</taxon>
        <taxon>Aspergillaceae</taxon>
        <taxon>Aspergillus</taxon>
        <taxon>Aspergillus subgen. Nidulantes</taxon>
    </lineage>
</organism>
<dbReference type="Proteomes" id="UP000184356">
    <property type="component" value="Unassembled WGS sequence"/>
</dbReference>
<dbReference type="Pfam" id="PF23397">
    <property type="entry name" value="DUF7104"/>
    <property type="match status" value="5"/>
</dbReference>